<dbReference type="NCBIfam" id="TIGR02397">
    <property type="entry name" value="dnaX_nterm"/>
    <property type="match status" value="1"/>
</dbReference>
<feature type="non-terminal residue" evidence="11">
    <location>
        <position position="406"/>
    </location>
</feature>
<dbReference type="EMBL" id="JABXWD010000174">
    <property type="protein sequence ID" value="MBV6341956.1"/>
    <property type="molecule type" value="Genomic_DNA"/>
</dbReference>
<gene>
    <name evidence="8 11" type="primary">dnaX</name>
    <name evidence="11" type="ORF">HWQ67_10195</name>
</gene>
<comment type="similarity">
    <text evidence="8">Belongs to the DnaX/STICHEL family.</text>
</comment>
<comment type="function">
    <text evidence="8">DNA polymerase III is a complex, multichain enzyme responsible for most of the replicative synthesis in bacteria. This DNA polymerase also exhibits 3' to 5' exonuclease activity.</text>
</comment>
<keyword evidence="12" id="KW-1185">Reference proteome</keyword>
<evidence type="ECO:0000256" key="5">
    <source>
        <dbReference type="ARBA" id="ARBA00022840"/>
    </source>
</evidence>
<sequence length="406" mass="43838">MSYLVLARKWRPQFFEDLVGQDTIIRVLRNALLENRLAHAYLFSGPRGVGKTSAARILAKSLNCENGPTPTPCGTCTSCQAVRDGSFMDVIEIDGASNNSVDDIRDLREKVKYAPSGSRYKLYIIDEAHMLSTAAFNALLKTLEEPPPHVIFVLATTAANKILATVLSRCQHLPFKRVPSAQIKERLMVISKAEGFNITAEALDLIARAADGGMRDCLTLLDKIASFTTDITDSAVRDLLGIADLCSVSDIANAIVTGDRVQILRIIDTLYEGGIDLRGFASELTVFFRDALIQCVHNTPPTPTAGLSTAVDVETLTVILNELIKAHATIKTFFSPRIALEMTLIKLSLLGSLKGVEGVMADLLQRARQLGPLPALPSAGQQKTIISAPISVPTAPEPTPPPPPDS</sequence>
<accession>A0ABS6RZ78</accession>
<evidence type="ECO:0000256" key="9">
    <source>
        <dbReference type="SAM" id="MobiDB-lite"/>
    </source>
</evidence>
<dbReference type="Pfam" id="PF13177">
    <property type="entry name" value="DNA_pol3_delta2"/>
    <property type="match status" value="1"/>
</dbReference>
<evidence type="ECO:0000256" key="7">
    <source>
        <dbReference type="ARBA" id="ARBA00049244"/>
    </source>
</evidence>
<dbReference type="InterPro" id="IPR045085">
    <property type="entry name" value="HLD_clamp_pol_III_gamma_tau"/>
</dbReference>
<proteinExistence type="inferred from homology"/>
<dbReference type="SMART" id="SM00382">
    <property type="entry name" value="AAA"/>
    <property type="match status" value="1"/>
</dbReference>
<name>A0ABS6RZ78_9BACT</name>
<dbReference type="Proteomes" id="UP001196980">
    <property type="component" value="Unassembled WGS sequence"/>
</dbReference>
<dbReference type="PANTHER" id="PTHR11669">
    <property type="entry name" value="REPLICATION FACTOR C / DNA POLYMERASE III GAMMA-TAU SUBUNIT"/>
    <property type="match status" value="1"/>
</dbReference>
<dbReference type="InterPro" id="IPR003593">
    <property type="entry name" value="AAA+_ATPase"/>
</dbReference>
<evidence type="ECO:0000259" key="10">
    <source>
        <dbReference type="SMART" id="SM00382"/>
    </source>
</evidence>
<dbReference type="CDD" id="cd00009">
    <property type="entry name" value="AAA"/>
    <property type="match status" value="1"/>
</dbReference>
<keyword evidence="6 8" id="KW-0239">DNA-directed DNA polymerase</keyword>
<keyword evidence="8 11" id="KW-0808">Transferase</keyword>
<keyword evidence="3 8" id="KW-0547">Nucleotide-binding</keyword>
<organism evidence="11 12">
    <name type="scientific">Candidatus Magnetobacterium casense</name>
    <dbReference type="NCBI Taxonomy" id="1455061"/>
    <lineage>
        <taxon>Bacteria</taxon>
        <taxon>Pseudomonadati</taxon>
        <taxon>Nitrospirota</taxon>
        <taxon>Thermodesulfovibrionia</taxon>
        <taxon>Thermodesulfovibrionales</taxon>
        <taxon>Candidatus Magnetobacteriaceae</taxon>
        <taxon>Candidatus Magnetobacterium</taxon>
    </lineage>
</organism>
<feature type="region of interest" description="Disordered" evidence="9">
    <location>
        <begin position="387"/>
        <end position="406"/>
    </location>
</feature>
<evidence type="ECO:0000256" key="8">
    <source>
        <dbReference type="RuleBase" id="RU364063"/>
    </source>
</evidence>
<keyword evidence="5 8" id="KW-0067">ATP-binding</keyword>
<dbReference type="InterPro" id="IPR012763">
    <property type="entry name" value="DNA_pol_III_sug/sutau_N"/>
</dbReference>
<evidence type="ECO:0000256" key="3">
    <source>
        <dbReference type="ARBA" id="ARBA00022741"/>
    </source>
</evidence>
<dbReference type="EC" id="2.7.7.7" evidence="8"/>
<reference evidence="11 12" key="1">
    <citation type="journal article" date="2020" name="J Geophys Res Biogeosci">
        <title>Magnetotaxis as an Adaptation to Enable Bacterial Shuttling of Microbial Sulfur and Sulfur Cycling Across Aquatic Oxic#Anoxic Interfaces.</title>
        <authorList>
            <person name="Li J."/>
            <person name="Liu P."/>
            <person name="Wang J."/>
            <person name="Roberts A.P."/>
            <person name="Pan Y."/>
        </authorList>
    </citation>
    <scope>NUCLEOTIDE SEQUENCE [LARGE SCALE GENOMIC DNA]</scope>
    <source>
        <strain evidence="11 12">MYR-1_YQ</strain>
    </source>
</reference>
<feature type="domain" description="AAA+ ATPase" evidence="10">
    <location>
        <begin position="37"/>
        <end position="179"/>
    </location>
</feature>
<dbReference type="GO" id="GO:0003887">
    <property type="term" value="F:DNA-directed DNA polymerase activity"/>
    <property type="evidence" value="ECO:0007669"/>
    <property type="project" value="UniProtKB-EC"/>
</dbReference>
<dbReference type="PANTHER" id="PTHR11669:SF0">
    <property type="entry name" value="PROTEIN STICHEL-LIKE 2"/>
    <property type="match status" value="1"/>
</dbReference>
<evidence type="ECO:0000256" key="2">
    <source>
        <dbReference type="ARBA" id="ARBA00022723"/>
    </source>
</evidence>
<feature type="compositionally biased region" description="Pro residues" evidence="9">
    <location>
        <begin position="395"/>
        <end position="406"/>
    </location>
</feature>
<keyword evidence="2" id="KW-0479">Metal-binding</keyword>
<dbReference type="InterPro" id="IPR022754">
    <property type="entry name" value="DNA_pol_III_gamma-3"/>
</dbReference>
<dbReference type="RefSeq" id="WP_218252586.1">
    <property type="nucleotide sequence ID" value="NZ_JABXWD010000174.1"/>
</dbReference>
<evidence type="ECO:0000313" key="11">
    <source>
        <dbReference type="EMBL" id="MBV6341956.1"/>
    </source>
</evidence>
<dbReference type="NCBIfam" id="NF004046">
    <property type="entry name" value="PRK05563.1"/>
    <property type="match status" value="1"/>
</dbReference>
<evidence type="ECO:0000256" key="4">
    <source>
        <dbReference type="ARBA" id="ARBA00022833"/>
    </source>
</evidence>
<comment type="catalytic activity">
    <reaction evidence="7 8">
        <text>DNA(n) + a 2'-deoxyribonucleoside 5'-triphosphate = DNA(n+1) + diphosphate</text>
        <dbReference type="Rhea" id="RHEA:22508"/>
        <dbReference type="Rhea" id="RHEA-COMP:17339"/>
        <dbReference type="Rhea" id="RHEA-COMP:17340"/>
        <dbReference type="ChEBI" id="CHEBI:33019"/>
        <dbReference type="ChEBI" id="CHEBI:61560"/>
        <dbReference type="ChEBI" id="CHEBI:173112"/>
        <dbReference type="EC" id="2.7.7.7"/>
    </reaction>
</comment>
<comment type="subunit">
    <text evidence="8">DNA polymerase III contains a core (composed of alpha, epsilon and theta chains) that associates with a tau subunit. This core dimerizes to form the POLIII' complex. PolIII' associates with the gamma complex (composed of gamma, delta, delta', psi and chi chains) and with the beta chain to form the complete DNA polymerase III complex.</text>
</comment>
<dbReference type="Pfam" id="PF12169">
    <property type="entry name" value="DNA_pol3_gamma3"/>
    <property type="match status" value="1"/>
</dbReference>
<keyword evidence="4" id="KW-0862">Zinc</keyword>
<protein>
    <recommendedName>
        <fullName evidence="8">DNA polymerase III subunit gamma/tau</fullName>
        <ecNumber evidence="8">2.7.7.7</ecNumber>
    </recommendedName>
</protein>
<dbReference type="Pfam" id="PF22608">
    <property type="entry name" value="DNAX_ATPase_lid"/>
    <property type="match status" value="1"/>
</dbReference>
<comment type="caution">
    <text evidence="11">The sequence shown here is derived from an EMBL/GenBank/DDBJ whole genome shotgun (WGS) entry which is preliminary data.</text>
</comment>
<keyword evidence="8 11" id="KW-0548">Nucleotidyltransferase</keyword>
<evidence type="ECO:0000256" key="6">
    <source>
        <dbReference type="ARBA" id="ARBA00022932"/>
    </source>
</evidence>
<evidence type="ECO:0000256" key="1">
    <source>
        <dbReference type="ARBA" id="ARBA00022705"/>
    </source>
</evidence>
<dbReference type="InterPro" id="IPR050238">
    <property type="entry name" value="DNA_Rep/Repair_Clamp_Loader"/>
</dbReference>
<keyword evidence="1 8" id="KW-0235">DNA replication</keyword>
<dbReference type="CDD" id="cd18137">
    <property type="entry name" value="HLD_clamp_pol_III_gamma_tau"/>
    <property type="match status" value="1"/>
</dbReference>
<evidence type="ECO:0000313" key="12">
    <source>
        <dbReference type="Proteomes" id="UP001196980"/>
    </source>
</evidence>